<evidence type="ECO:0000256" key="5">
    <source>
        <dbReference type="SAM" id="Phobius"/>
    </source>
</evidence>
<organism evidence="7 8">
    <name type="scientific">[Collinsella] massiliensis</name>
    <dbReference type="NCBI Taxonomy" id="1232426"/>
    <lineage>
        <taxon>Bacteria</taxon>
        <taxon>Bacillati</taxon>
        <taxon>Actinomycetota</taxon>
        <taxon>Coriobacteriia</taxon>
        <taxon>Coriobacteriales</taxon>
        <taxon>Coriobacteriaceae</taxon>
        <taxon>Enorma</taxon>
    </lineage>
</organism>
<keyword evidence="2 5" id="KW-0812">Transmembrane</keyword>
<dbReference type="EMBL" id="NFIE01000004">
    <property type="protein sequence ID" value="OUN89308.1"/>
    <property type="molecule type" value="Genomic_DNA"/>
</dbReference>
<feature type="transmembrane region" description="Helical" evidence="5">
    <location>
        <begin position="171"/>
        <end position="192"/>
    </location>
</feature>
<feature type="domain" description="Major facilitator superfamily (MFS) profile" evidence="6">
    <location>
        <begin position="19"/>
        <end position="372"/>
    </location>
</feature>
<dbReference type="InterPro" id="IPR011701">
    <property type="entry name" value="MFS"/>
</dbReference>
<evidence type="ECO:0000256" key="1">
    <source>
        <dbReference type="ARBA" id="ARBA00004651"/>
    </source>
</evidence>
<name>A0A1Y3XYC5_9ACTN</name>
<accession>A0A1Y3XYC5</accession>
<dbReference type="InterPro" id="IPR036259">
    <property type="entry name" value="MFS_trans_sf"/>
</dbReference>
<evidence type="ECO:0000313" key="7">
    <source>
        <dbReference type="EMBL" id="OUN89308.1"/>
    </source>
</evidence>
<protein>
    <submittedName>
        <fullName evidence="7">MFS transporter</fullName>
    </submittedName>
</protein>
<evidence type="ECO:0000259" key="6">
    <source>
        <dbReference type="PROSITE" id="PS50850"/>
    </source>
</evidence>
<comment type="subcellular location">
    <subcellularLocation>
        <location evidence="1">Cell membrane</location>
        <topology evidence="1">Multi-pass membrane protein</topology>
    </subcellularLocation>
</comment>
<reference evidence="8" key="1">
    <citation type="submission" date="2017-04" db="EMBL/GenBank/DDBJ databases">
        <title>Function of individual gut microbiota members based on whole genome sequencing of pure cultures obtained from chicken caecum.</title>
        <authorList>
            <person name="Medvecky M."/>
            <person name="Cejkova D."/>
            <person name="Polansky O."/>
            <person name="Karasova D."/>
            <person name="Kubasova T."/>
            <person name="Cizek A."/>
            <person name="Rychlik I."/>
        </authorList>
    </citation>
    <scope>NUCLEOTIDE SEQUENCE [LARGE SCALE GENOMIC DNA]</scope>
    <source>
        <strain evidence="8">An5</strain>
    </source>
</reference>
<dbReference type="SUPFAM" id="SSF103473">
    <property type="entry name" value="MFS general substrate transporter"/>
    <property type="match status" value="1"/>
</dbReference>
<dbReference type="Pfam" id="PF07690">
    <property type="entry name" value="MFS_1"/>
    <property type="match status" value="1"/>
</dbReference>
<sequence>MDAQNKPAVTYRYWRAWPLILCSLMCYVLTGVVSSIVNVASVLFEADRGWDAALLTGGMSVASFINVVTGYIAGRMASRRSAKPVCIAWGVMFIAGVLAMGISTQVGVFVVAMCLANAAASAWGYNTMPVLITRWFPTRKGTVQGFASMGILLGSVSSMVYTWAYRTLGPALSTVPFVVFALVALVLLMALISDWPEQRGFAPDTMERCAPVADPASAELAEDAELAAGAATGAAEATATAELEEAGAARHAPAASEIRRFFANPVFVLLTVVLGLQLVFSGGIMVQLVPRLIEVGFTLDQSTLIMTLTSFLACAGSFGAGIIGDRFGAKAGVVLTFILGAVGAVAFPPLMRIVQNRACADNPRHDVKTPQG</sequence>
<feature type="transmembrane region" description="Helical" evidence="5">
    <location>
        <begin position="266"/>
        <end position="289"/>
    </location>
</feature>
<proteinExistence type="predicted"/>
<dbReference type="GO" id="GO:0005886">
    <property type="term" value="C:plasma membrane"/>
    <property type="evidence" value="ECO:0007669"/>
    <property type="project" value="UniProtKB-SubCell"/>
</dbReference>
<comment type="caution">
    <text evidence="7">The sequence shown here is derived from an EMBL/GenBank/DDBJ whole genome shotgun (WGS) entry which is preliminary data.</text>
</comment>
<evidence type="ECO:0000256" key="4">
    <source>
        <dbReference type="ARBA" id="ARBA00023136"/>
    </source>
</evidence>
<dbReference type="InterPro" id="IPR050327">
    <property type="entry name" value="Proton-linked_MCT"/>
</dbReference>
<feature type="transmembrane region" description="Helical" evidence="5">
    <location>
        <begin position="52"/>
        <end position="73"/>
    </location>
</feature>
<dbReference type="InterPro" id="IPR020846">
    <property type="entry name" value="MFS_dom"/>
</dbReference>
<evidence type="ECO:0000256" key="2">
    <source>
        <dbReference type="ARBA" id="ARBA00022692"/>
    </source>
</evidence>
<dbReference type="OrthoDB" id="146345at2"/>
<dbReference type="Proteomes" id="UP000195781">
    <property type="component" value="Unassembled WGS sequence"/>
</dbReference>
<feature type="transmembrane region" description="Helical" evidence="5">
    <location>
        <begin position="16"/>
        <end position="40"/>
    </location>
</feature>
<keyword evidence="8" id="KW-1185">Reference proteome</keyword>
<dbReference type="PANTHER" id="PTHR11360">
    <property type="entry name" value="MONOCARBOXYLATE TRANSPORTER"/>
    <property type="match status" value="1"/>
</dbReference>
<evidence type="ECO:0000313" key="8">
    <source>
        <dbReference type="Proteomes" id="UP000195781"/>
    </source>
</evidence>
<dbReference type="Gene3D" id="1.20.1250.20">
    <property type="entry name" value="MFS general substrate transporter like domains"/>
    <property type="match status" value="2"/>
</dbReference>
<keyword evidence="3 5" id="KW-1133">Transmembrane helix</keyword>
<feature type="transmembrane region" description="Helical" evidence="5">
    <location>
        <begin position="146"/>
        <end position="165"/>
    </location>
</feature>
<feature type="transmembrane region" description="Helical" evidence="5">
    <location>
        <begin position="331"/>
        <end position="351"/>
    </location>
</feature>
<dbReference type="PROSITE" id="PS50850">
    <property type="entry name" value="MFS"/>
    <property type="match status" value="1"/>
</dbReference>
<feature type="transmembrane region" description="Helical" evidence="5">
    <location>
        <begin position="304"/>
        <end position="324"/>
    </location>
</feature>
<dbReference type="AlphaFoldDB" id="A0A1Y3XYC5"/>
<gene>
    <name evidence="7" type="ORF">B5G02_02175</name>
</gene>
<feature type="transmembrane region" description="Helical" evidence="5">
    <location>
        <begin position="85"/>
        <end position="102"/>
    </location>
</feature>
<keyword evidence="4 5" id="KW-0472">Membrane</keyword>
<dbReference type="RefSeq" id="WP_094334996.1">
    <property type="nucleotide sequence ID" value="NZ_NFIE01000004.1"/>
</dbReference>
<evidence type="ECO:0000256" key="3">
    <source>
        <dbReference type="ARBA" id="ARBA00022989"/>
    </source>
</evidence>
<dbReference type="GO" id="GO:0022857">
    <property type="term" value="F:transmembrane transporter activity"/>
    <property type="evidence" value="ECO:0007669"/>
    <property type="project" value="InterPro"/>
</dbReference>